<feature type="domain" description="GntR C-terminal" evidence="4">
    <location>
        <begin position="1"/>
        <end position="81"/>
    </location>
</feature>
<evidence type="ECO:0000313" key="5">
    <source>
        <dbReference type="Proteomes" id="UP000887577"/>
    </source>
</evidence>
<dbReference type="GO" id="GO:0003677">
    <property type="term" value="F:DNA binding"/>
    <property type="evidence" value="ECO:0007669"/>
    <property type="project" value="UniProtKB-KW"/>
</dbReference>
<dbReference type="InterPro" id="IPR008920">
    <property type="entry name" value="TF_FadR/GntR_C"/>
</dbReference>
<keyword evidence="1" id="KW-0805">Transcription regulation</keyword>
<dbReference type="SUPFAM" id="SSF48008">
    <property type="entry name" value="GntR ligand-binding domain-like"/>
    <property type="match status" value="1"/>
</dbReference>
<evidence type="ECO:0000259" key="4">
    <source>
        <dbReference type="Pfam" id="PF07729"/>
    </source>
</evidence>
<dbReference type="Proteomes" id="UP000887577">
    <property type="component" value="Unplaced"/>
</dbReference>
<evidence type="ECO:0000256" key="2">
    <source>
        <dbReference type="ARBA" id="ARBA00023125"/>
    </source>
</evidence>
<accession>A0A914Z741</accession>
<evidence type="ECO:0000313" key="6">
    <source>
        <dbReference type="WBParaSite" id="PSU_v2.g607.t1"/>
    </source>
</evidence>
<dbReference type="AlphaFoldDB" id="A0A914Z741"/>
<dbReference type="Gene3D" id="1.20.120.530">
    <property type="entry name" value="GntR ligand-binding domain-like"/>
    <property type="match status" value="1"/>
</dbReference>
<dbReference type="InterPro" id="IPR011711">
    <property type="entry name" value="GntR_C"/>
</dbReference>
<proteinExistence type="predicted"/>
<reference evidence="6" key="1">
    <citation type="submission" date="2022-11" db="UniProtKB">
        <authorList>
            <consortium name="WormBaseParasite"/>
        </authorList>
    </citation>
    <scope>IDENTIFICATION</scope>
</reference>
<evidence type="ECO:0000256" key="1">
    <source>
        <dbReference type="ARBA" id="ARBA00023015"/>
    </source>
</evidence>
<organism evidence="5 6">
    <name type="scientific">Panagrolaimus superbus</name>
    <dbReference type="NCBI Taxonomy" id="310955"/>
    <lineage>
        <taxon>Eukaryota</taxon>
        <taxon>Metazoa</taxon>
        <taxon>Ecdysozoa</taxon>
        <taxon>Nematoda</taxon>
        <taxon>Chromadorea</taxon>
        <taxon>Rhabditida</taxon>
        <taxon>Tylenchina</taxon>
        <taxon>Panagrolaimomorpha</taxon>
        <taxon>Panagrolaimoidea</taxon>
        <taxon>Panagrolaimidae</taxon>
        <taxon>Panagrolaimus</taxon>
    </lineage>
</organism>
<keyword evidence="2" id="KW-0238">DNA-binding</keyword>
<dbReference type="WBParaSite" id="PSU_v2.g607.t1">
    <property type="protein sequence ID" value="PSU_v2.g607.t1"/>
    <property type="gene ID" value="PSU_v2.g607"/>
</dbReference>
<sequence length="125" mass="14313">MVDAADAKDIDAYMLADQHLDEVIHQACRNTFAVQAVTPMIVQCRRFWYAYQYEGDLEAGAQAHLTLAEGIQDGNPEQALQGSETLMAYLSAFTRKVIDKPIDQLLIIWRHHESERNPRSHRYPL</sequence>
<keyword evidence="3" id="KW-0804">Transcription</keyword>
<keyword evidence="5" id="KW-1185">Reference proteome</keyword>
<dbReference type="Pfam" id="PF07729">
    <property type="entry name" value="FCD"/>
    <property type="match status" value="1"/>
</dbReference>
<protein>
    <submittedName>
        <fullName evidence="6">GntR C-terminal domain-containing protein</fullName>
    </submittedName>
</protein>
<name>A0A914Z741_9BILA</name>
<evidence type="ECO:0000256" key="3">
    <source>
        <dbReference type="ARBA" id="ARBA00023163"/>
    </source>
</evidence>